<accession>A0A9D1Z3R1</accession>
<dbReference type="Proteomes" id="UP000886824">
    <property type="component" value="Unassembled WGS sequence"/>
</dbReference>
<evidence type="ECO:0000313" key="1">
    <source>
        <dbReference type="EMBL" id="HIY73055.1"/>
    </source>
</evidence>
<sequence length="119" mass="14025">MEADGVILRKGEHILLEERASRQLFWCVYIRGRLILTDRRLIYLPRKQTRRVGLMLSSLTAPQGGFRLVEPPANLFQVTTIGGKTYRFLLRRGQRRRWQEALEWAMLLCRRRAARSRTG</sequence>
<evidence type="ECO:0008006" key="3">
    <source>
        <dbReference type="Google" id="ProtNLM"/>
    </source>
</evidence>
<organism evidence="1 2">
    <name type="scientific">Candidatus Intestinimonas merdavium</name>
    <dbReference type="NCBI Taxonomy" id="2838622"/>
    <lineage>
        <taxon>Bacteria</taxon>
        <taxon>Bacillati</taxon>
        <taxon>Bacillota</taxon>
        <taxon>Clostridia</taxon>
        <taxon>Eubacteriales</taxon>
        <taxon>Intestinimonas</taxon>
    </lineage>
</organism>
<protein>
    <recommendedName>
        <fullName evidence="3">PH domain-containing protein</fullName>
    </recommendedName>
</protein>
<reference evidence="1" key="2">
    <citation type="submission" date="2021-04" db="EMBL/GenBank/DDBJ databases">
        <authorList>
            <person name="Gilroy R."/>
        </authorList>
    </citation>
    <scope>NUCLEOTIDE SEQUENCE</scope>
    <source>
        <strain evidence="1">CHK33-7979</strain>
    </source>
</reference>
<name>A0A9D1Z3R1_9FIRM</name>
<dbReference type="AlphaFoldDB" id="A0A9D1Z3R1"/>
<comment type="caution">
    <text evidence="1">The sequence shown here is derived from an EMBL/GenBank/DDBJ whole genome shotgun (WGS) entry which is preliminary data.</text>
</comment>
<reference evidence="1" key="1">
    <citation type="journal article" date="2021" name="PeerJ">
        <title>Extensive microbial diversity within the chicken gut microbiome revealed by metagenomics and culture.</title>
        <authorList>
            <person name="Gilroy R."/>
            <person name="Ravi A."/>
            <person name="Getino M."/>
            <person name="Pursley I."/>
            <person name="Horton D.L."/>
            <person name="Alikhan N.F."/>
            <person name="Baker D."/>
            <person name="Gharbi K."/>
            <person name="Hall N."/>
            <person name="Watson M."/>
            <person name="Adriaenssens E.M."/>
            <person name="Foster-Nyarko E."/>
            <person name="Jarju S."/>
            <person name="Secka A."/>
            <person name="Antonio M."/>
            <person name="Oren A."/>
            <person name="Chaudhuri R.R."/>
            <person name="La Ragione R."/>
            <person name="Hildebrand F."/>
            <person name="Pallen M.J."/>
        </authorList>
    </citation>
    <scope>NUCLEOTIDE SEQUENCE</scope>
    <source>
        <strain evidence="1">CHK33-7979</strain>
    </source>
</reference>
<dbReference type="EMBL" id="DXCX01000036">
    <property type="protein sequence ID" value="HIY73055.1"/>
    <property type="molecule type" value="Genomic_DNA"/>
</dbReference>
<evidence type="ECO:0000313" key="2">
    <source>
        <dbReference type="Proteomes" id="UP000886824"/>
    </source>
</evidence>
<proteinExistence type="predicted"/>
<gene>
    <name evidence="1" type="ORF">H9826_03620</name>
</gene>